<evidence type="ECO:0000313" key="9">
    <source>
        <dbReference type="Proteomes" id="UP001447188"/>
    </source>
</evidence>
<keyword evidence="9" id="KW-1185">Reference proteome</keyword>
<dbReference type="InterPro" id="IPR036259">
    <property type="entry name" value="MFS_trans_sf"/>
</dbReference>
<dbReference type="EMBL" id="JBBBZM010000025">
    <property type="protein sequence ID" value="KAL0638206.1"/>
    <property type="molecule type" value="Genomic_DNA"/>
</dbReference>
<evidence type="ECO:0000256" key="5">
    <source>
        <dbReference type="ARBA" id="ARBA00023136"/>
    </source>
</evidence>
<evidence type="ECO:0000259" key="7">
    <source>
        <dbReference type="PROSITE" id="PS50850"/>
    </source>
</evidence>
<comment type="subcellular location">
    <subcellularLocation>
        <location evidence="1">Membrane</location>
        <topology evidence="1">Multi-pass membrane protein</topology>
    </subcellularLocation>
</comment>
<evidence type="ECO:0000256" key="2">
    <source>
        <dbReference type="ARBA" id="ARBA00022448"/>
    </source>
</evidence>
<feature type="transmembrane region" description="Helical" evidence="6">
    <location>
        <begin position="79"/>
        <end position="102"/>
    </location>
</feature>
<dbReference type="PANTHER" id="PTHR23502">
    <property type="entry name" value="MAJOR FACILITATOR SUPERFAMILY"/>
    <property type="match status" value="1"/>
</dbReference>
<comment type="caution">
    <text evidence="8">The sequence shown here is derived from an EMBL/GenBank/DDBJ whole genome shotgun (WGS) entry which is preliminary data.</text>
</comment>
<evidence type="ECO:0000313" key="8">
    <source>
        <dbReference type="EMBL" id="KAL0638206.1"/>
    </source>
</evidence>
<feature type="transmembrane region" description="Helical" evidence="6">
    <location>
        <begin position="173"/>
        <end position="194"/>
    </location>
</feature>
<name>A0ABR3GQJ9_9PEZI</name>
<keyword evidence="2" id="KW-0813">Transport</keyword>
<feature type="transmembrane region" description="Helical" evidence="6">
    <location>
        <begin position="114"/>
        <end position="132"/>
    </location>
</feature>
<keyword evidence="4 6" id="KW-1133">Transmembrane helix</keyword>
<evidence type="ECO:0000256" key="4">
    <source>
        <dbReference type="ARBA" id="ARBA00022989"/>
    </source>
</evidence>
<dbReference type="PANTHER" id="PTHR23502:SF132">
    <property type="entry name" value="POLYAMINE TRANSPORTER 2-RELATED"/>
    <property type="match status" value="1"/>
</dbReference>
<sequence length="289" mass="31462">MSASTSISQTPAENTEKSAAGGIEFQDWSTLDDSEVPYNWTNKRKWLVTIVFCLNNFMVSVGASIFTPAIGLIAHTFDVTIVVATLGLSFYVLGFSMGPLVFAPMSEVYGRKIVNIPTWALFVIFQIGCALAKNIQTLVICRFLVGTFGSPALTVAAGTMTDIWKPNELGPPMGLFTMAAFSGPVVGPIAGGFIADYLHSSESWRWSFWIPFIISGVLGLNWLWLPETYQITLLEAKAKKAGHQALHAEGGKSKAAIFRVAVGRPLHMLVFEPTVLLVSLYISFLFGIL</sequence>
<dbReference type="InterPro" id="IPR011701">
    <property type="entry name" value="MFS"/>
</dbReference>
<feature type="transmembrane region" description="Helical" evidence="6">
    <location>
        <begin position="139"/>
        <end position="161"/>
    </location>
</feature>
<feature type="domain" description="Major facilitator superfamily (MFS) profile" evidence="7">
    <location>
        <begin position="48"/>
        <end position="289"/>
    </location>
</feature>
<dbReference type="InterPro" id="IPR020846">
    <property type="entry name" value="MFS_dom"/>
</dbReference>
<dbReference type="Pfam" id="PF07690">
    <property type="entry name" value="MFS_1"/>
    <property type="match status" value="1"/>
</dbReference>
<proteinExistence type="predicted"/>
<protein>
    <recommendedName>
        <fullName evidence="7">Major facilitator superfamily (MFS) profile domain-containing protein</fullName>
    </recommendedName>
</protein>
<accession>A0ABR3GQJ9</accession>
<evidence type="ECO:0000256" key="3">
    <source>
        <dbReference type="ARBA" id="ARBA00022692"/>
    </source>
</evidence>
<keyword evidence="5 6" id="KW-0472">Membrane</keyword>
<feature type="transmembrane region" description="Helical" evidence="6">
    <location>
        <begin position="268"/>
        <end position="288"/>
    </location>
</feature>
<dbReference type="SUPFAM" id="SSF103473">
    <property type="entry name" value="MFS general substrate transporter"/>
    <property type="match status" value="1"/>
</dbReference>
<evidence type="ECO:0000256" key="1">
    <source>
        <dbReference type="ARBA" id="ARBA00004141"/>
    </source>
</evidence>
<feature type="transmembrane region" description="Helical" evidence="6">
    <location>
        <begin position="46"/>
        <end position="67"/>
    </location>
</feature>
<feature type="transmembrane region" description="Helical" evidence="6">
    <location>
        <begin position="206"/>
        <end position="225"/>
    </location>
</feature>
<dbReference type="Gene3D" id="1.20.1250.20">
    <property type="entry name" value="MFS general substrate transporter like domains"/>
    <property type="match status" value="1"/>
</dbReference>
<reference evidence="8 9" key="1">
    <citation type="submission" date="2024-02" db="EMBL/GenBank/DDBJ databases">
        <title>Discinaceae phylogenomics.</title>
        <authorList>
            <person name="Dirks A.C."/>
            <person name="James T.Y."/>
        </authorList>
    </citation>
    <scope>NUCLEOTIDE SEQUENCE [LARGE SCALE GENOMIC DNA]</scope>
    <source>
        <strain evidence="8 9">ACD0624</strain>
    </source>
</reference>
<gene>
    <name evidence="8" type="ORF">Q9L58_002822</name>
</gene>
<keyword evidence="3 6" id="KW-0812">Transmembrane</keyword>
<dbReference type="Proteomes" id="UP001447188">
    <property type="component" value="Unassembled WGS sequence"/>
</dbReference>
<organism evidence="8 9">
    <name type="scientific">Discina gigas</name>
    <dbReference type="NCBI Taxonomy" id="1032678"/>
    <lineage>
        <taxon>Eukaryota</taxon>
        <taxon>Fungi</taxon>
        <taxon>Dikarya</taxon>
        <taxon>Ascomycota</taxon>
        <taxon>Pezizomycotina</taxon>
        <taxon>Pezizomycetes</taxon>
        <taxon>Pezizales</taxon>
        <taxon>Discinaceae</taxon>
        <taxon>Discina</taxon>
    </lineage>
</organism>
<dbReference type="PROSITE" id="PS50850">
    <property type="entry name" value="MFS"/>
    <property type="match status" value="1"/>
</dbReference>
<evidence type="ECO:0000256" key="6">
    <source>
        <dbReference type="SAM" id="Phobius"/>
    </source>
</evidence>